<sequence length="353" mass="40322">MNDYKYHLGIDLHRRTSFWTLMDDERNILWKKNIETSKKAIEDSLENIGIAAKDIHCAIEPVSGWGWYGDILEEKGIKVNLVDVYKSKLIAGTKLKNDKVDSKILAEMLRSDFLPTAYYAPKETRDLREFVRSRAFLVRLRTRIRNRIHMMLQKQGIICPWTDLFGKAGLLWLKAQELSKGSVKELSSLLLFFRELTLHIAERDKECLQKVTVSRELKILTSIPGIGAITALTMMAEIGDYKRFSHPNKLASFAGLVASSYSSGGTNRFGHITHRGSVWLRTALVESTGKVSKKWGYLHTFYSTLRERKGNKIARVALARRILTLSWHLVMNNEMFNPLGHGDSVKTEISHIS</sequence>
<dbReference type="InterPro" id="IPR047650">
    <property type="entry name" value="Transpos_IS110"/>
</dbReference>
<feature type="domain" description="Transposase IS116/IS110/IS902 C-terminal" evidence="2">
    <location>
        <begin position="218"/>
        <end position="302"/>
    </location>
</feature>
<dbReference type="GO" id="GO:0006313">
    <property type="term" value="P:DNA transposition"/>
    <property type="evidence" value="ECO:0007669"/>
    <property type="project" value="InterPro"/>
</dbReference>
<feature type="domain" description="Transposase IS110-like N-terminal" evidence="1">
    <location>
        <begin position="8"/>
        <end position="153"/>
    </location>
</feature>
<proteinExistence type="predicted"/>
<organism evidence="3 4">
    <name type="scientific">Candidatus Taylorbacteria bacterium RIFCSPLOWO2_02_FULL_46_40</name>
    <dbReference type="NCBI Taxonomy" id="1802329"/>
    <lineage>
        <taxon>Bacteria</taxon>
        <taxon>Candidatus Tayloriibacteriota</taxon>
    </lineage>
</organism>
<dbReference type="PANTHER" id="PTHR33055:SF13">
    <property type="entry name" value="TRANSPOSASE"/>
    <property type="match status" value="1"/>
</dbReference>
<dbReference type="AlphaFoldDB" id="A0A1G2NWQ7"/>
<accession>A0A1G2NWQ7</accession>
<dbReference type="NCBIfam" id="NF033542">
    <property type="entry name" value="transpos_IS110"/>
    <property type="match status" value="1"/>
</dbReference>
<gene>
    <name evidence="3" type="ORF">A3H68_01775</name>
</gene>
<dbReference type="Proteomes" id="UP000176429">
    <property type="component" value="Unassembled WGS sequence"/>
</dbReference>
<dbReference type="GO" id="GO:0003677">
    <property type="term" value="F:DNA binding"/>
    <property type="evidence" value="ECO:0007669"/>
    <property type="project" value="InterPro"/>
</dbReference>
<reference evidence="3 4" key="1">
    <citation type="journal article" date="2016" name="Nat. Commun.">
        <title>Thousands of microbial genomes shed light on interconnected biogeochemical processes in an aquifer system.</title>
        <authorList>
            <person name="Anantharaman K."/>
            <person name="Brown C.T."/>
            <person name="Hug L.A."/>
            <person name="Sharon I."/>
            <person name="Castelle C.J."/>
            <person name="Probst A.J."/>
            <person name="Thomas B.C."/>
            <person name="Singh A."/>
            <person name="Wilkins M.J."/>
            <person name="Karaoz U."/>
            <person name="Brodie E.L."/>
            <person name="Williams K.H."/>
            <person name="Hubbard S.S."/>
            <person name="Banfield J.F."/>
        </authorList>
    </citation>
    <scope>NUCLEOTIDE SEQUENCE [LARGE SCALE GENOMIC DNA]</scope>
</reference>
<name>A0A1G2NWQ7_9BACT</name>
<dbReference type="Pfam" id="PF02371">
    <property type="entry name" value="Transposase_20"/>
    <property type="match status" value="1"/>
</dbReference>
<comment type="caution">
    <text evidence="3">The sequence shown here is derived from an EMBL/GenBank/DDBJ whole genome shotgun (WGS) entry which is preliminary data.</text>
</comment>
<evidence type="ECO:0000313" key="3">
    <source>
        <dbReference type="EMBL" id="OHA40494.1"/>
    </source>
</evidence>
<evidence type="ECO:0000259" key="1">
    <source>
        <dbReference type="Pfam" id="PF01548"/>
    </source>
</evidence>
<dbReference type="Pfam" id="PF01548">
    <property type="entry name" value="DEDD_Tnp_IS110"/>
    <property type="match status" value="1"/>
</dbReference>
<dbReference type="GO" id="GO:0004803">
    <property type="term" value="F:transposase activity"/>
    <property type="evidence" value="ECO:0007669"/>
    <property type="project" value="InterPro"/>
</dbReference>
<protein>
    <submittedName>
        <fullName evidence="3">Uncharacterized protein</fullName>
    </submittedName>
</protein>
<dbReference type="EMBL" id="MHSH01000051">
    <property type="protein sequence ID" value="OHA40494.1"/>
    <property type="molecule type" value="Genomic_DNA"/>
</dbReference>
<dbReference type="InterPro" id="IPR003346">
    <property type="entry name" value="Transposase_20"/>
</dbReference>
<dbReference type="PANTHER" id="PTHR33055">
    <property type="entry name" value="TRANSPOSASE FOR INSERTION SEQUENCE ELEMENT IS1111A"/>
    <property type="match status" value="1"/>
</dbReference>
<evidence type="ECO:0000259" key="2">
    <source>
        <dbReference type="Pfam" id="PF02371"/>
    </source>
</evidence>
<dbReference type="InterPro" id="IPR002525">
    <property type="entry name" value="Transp_IS110-like_N"/>
</dbReference>
<evidence type="ECO:0000313" key="4">
    <source>
        <dbReference type="Proteomes" id="UP000176429"/>
    </source>
</evidence>